<dbReference type="PANTHER" id="PTHR10515:SF0">
    <property type="entry name" value="THYMIDINE PHOSPHORYLASE"/>
    <property type="match status" value="1"/>
</dbReference>
<dbReference type="InterPro" id="IPR018090">
    <property type="entry name" value="Pyrmidine_PPas_bac/euk"/>
</dbReference>
<evidence type="ECO:0000256" key="3">
    <source>
        <dbReference type="ARBA" id="ARBA00022676"/>
    </source>
</evidence>
<dbReference type="Proteomes" id="UP001516023">
    <property type="component" value="Unassembled WGS sequence"/>
</dbReference>
<dbReference type="SUPFAM" id="SSF54680">
    <property type="entry name" value="Pyrimidine nucleoside phosphorylase C-terminal domain"/>
    <property type="match status" value="1"/>
</dbReference>
<evidence type="ECO:0000256" key="6">
    <source>
        <dbReference type="SAM" id="Phobius"/>
    </source>
</evidence>
<dbReference type="SUPFAM" id="SSF47648">
    <property type="entry name" value="Nucleoside phosphorylase/phosphoribosyltransferase N-terminal domain"/>
    <property type="match status" value="1"/>
</dbReference>
<dbReference type="AlphaFoldDB" id="A0ABD3QDF6"/>
<dbReference type="Gene3D" id="3.90.1170.30">
    <property type="entry name" value="Pyrimidine nucleoside phosphorylase-like, C-terminal domain"/>
    <property type="match status" value="1"/>
</dbReference>
<dbReference type="FunFam" id="3.40.1030.10:FF:000003">
    <property type="entry name" value="Pyrimidine-nucleoside phosphorylase"/>
    <property type="match status" value="1"/>
</dbReference>
<dbReference type="Pfam" id="PF00591">
    <property type="entry name" value="Glycos_transf_3"/>
    <property type="match status" value="1"/>
</dbReference>
<dbReference type="GO" id="GO:0016763">
    <property type="term" value="F:pentosyltransferase activity"/>
    <property type="evidence" value="ECO:0007669"/>
    <property type="project" value="UniProtKB-ARBA"/>
</dbReference>
<evidence type="ECO:0000256" key="4">
    <source>
        <dbReference type="ARBA" id="ARBA00022679"/>
    </source>
</evidence>
<keyword evidence="4" id="KW-0808">Transferase</keyword>
<keyword evidence="6" id="KW-0812">Transmembrane</keyword>
<feature type="transmembrane region" description="Helical" evidence="6">
    <location>
        <begin position="47"/>
        <end position="66"/>
    </location>
</feature>
<dbReference type="NCBIfam" id="TIGR02644">
    <property type="entry name" value="Y_phosphoryl"/>
    <property type="match status" value="1"/>
</dbReference>
<dbReference type="SMART" id="SM00941">
    <property type="entry name" value="PYNP_C"/>
    <property type="match status" value="1"/>
</dbReference>
<dbReference type="Gene3D" id="1.20.970.10">
    <property type="entry name" value="Transferase, Pyrimidine Nucleoside Phosphorylase, Chain C"/>
    <property type="match status" value="1"/>
</dbReference>
<dbReference type="Pfam" id="PF02885">
    <property type="entry name" value="Glycos_trans_3N"/>
    <property type="match status" value="1"/>
</dbReference>
<dbReference type="InterPro" id="IPR017872">
    <property type="entry name" value="Pyrmidine_PPase_CS"/>
</dbReference>
<dbReference type="PROSITE" id="PS00647">
    <property type="entry name" value="THYMID_PHOSPHORYLASE"/>
    <property type="match status" value="1"/>
</dbReference>
<keyword evidence="3" id="KW-0328">Glycosyltransferase</keyword>
<evidence type="ECO:0000256" key="2">
    <source>
        <dbReference type="ARBA" id="ARBA00011738"/>
    </source>
</evidence>
<dbReference type="Gene3D" id="3.40.1030.10">
    <property type="entry name" value="Nucleoside phosphorylase/phosphoribosyltransferase catalytic domain"/>
    <property type="match status" value="1"/>
</dbReference>
<dbReference type="InterPro" id="IPR000312">
    <property type="entry name" value="Glycosyl_Trfase_fam3"/>
</dbReference>
<dbReference type="Pfam" id="PF07831">
    <property type="entry name" value="PYNP_C"/>
    <property type="match status" value="1"/>
</dbReference>
<keyword evidence="6" id="KW-0472">Membrane</keyword>
<evidence type="ECO:0000313" key="8">
    <source>
        <dbReference type="EMBL" id="KAL3798425.1"/>
    </source>
</evidence>
<dbReference type="SUPFAM" id="SSF52418">
    <property type="entry name" value="Nucleoside phosphorylase/phosphoribosyltransferase catalytic domain"/>
    <property type="match status" value="1"/>
</dbReference>
<dbReference type="EMBL" id="JABMIG020000046">
    <property type="protein sequence ID" value="KAL3798425.1"/>
    <property type="molecule type" value="Genomic_DNA"/>
</dbReference>
<feature type="domain" description="Pyrimidine nucleoside phosphorylase C-terminal" evidence="7">
    <location>
        <begin position="535"/>
        <end position="609"/>
    </location>
</feature>
<comment type="subunit">
    <text evidence="2">Homodimer.</text>
</comment>
<dbReference type="InterPro" id="IPR017459">
    <property type="entry name" value="Glycosyl_Trfase_fam3_N_dom"/>
</dbReference>
<dbReference type="InterPro" id="IPR035902">
    <property type="entry name" value="Nuc_phospho_transferase"/>
</dbReference>
<feature type="non-terminal residue" evidence="8">
    <location>
        <position position="1"/>
    </location>
</feature>
<sequence length="639" mass="70561">KERGIACAEIGPNLRGPLRRHVWVLLFPWQRSKYALSNFTNRETCDVCLGACLVLSTMLCGLMVQYHRRRRGGGMRGTEGWGGVGGRWAGGGACRRGTEKWACGRYNTTFASTTSRDRTPEQRERTLHQLSSRTSNKDSTTPLSQTTLLTMDTNKVTEADCHTAHLTPQLIISKKRQNDEPHTAAEISWFIQQFMKGNVKDYQMTAWLMAICLNGMTNQETAALTEAMVQSGEVMDWSLCESLPAIPHKVDKHSTGGVGDKVSLILAPLVASFGLLVPMMAGRGLGHTGGTIDKLEAIPGYRTQYSAKDFAELLLTETNGESGGKEPVGVAIVSPSQDICPADKRMYALRDVTGTVRSLALQTSSIMSKKIAERPDSLVLDVKFGKGSFNSSIEESIELAKSMIQTGELCGIRTTAFITRMDNVLGYTVGNWLEVRECIEIMRMGESASLTTLCWQRSEDLIEVTLALAGQMLVQGGKATTLKQGITMCKEHLLNGKAWKRFKEMVRIQGGDLTCVENYPDAKYSARVYSTQSGWITSIDSMEIGLIGVLLGAGRQTVEESVDFCSGVEFHVRPGMHVHHGDHLATIHTERSAILENAVRRVRSAFTFSTEREKLPLLVTHFLTKESIEHFDDNVLRQI</sequence>
<accession>A0ABD3QDF6</accession>
<feature type="compositionally biased region" description="Basic and acidic residues" evidence="5">
    <location>
        <begin position="115"/>
        <end position="127"/>
    </location>
</feature>
<feature type="compositionally biased region" description="Polar residues" evidence="5">
    <location>
        <begin position="128"/>
        <end position="138"/>
    </location>
</feature>
<dbReference type="PANTHER" id="PTHR10515">
    <property type="entry name" value="THYMIDINE PHOSPHORYLASE"/>
    <property type="match status" value="1"/>
</dbReference>
<evidence type="ECO:0000256" key="5">
    <source>
        <dbReference type="SAM" id="MobiDB-lite"/>
    </source>
</evidence>
<evidence type="ECO:0000313" key="9">
    <source>
        <dbReference type="Proteomes" id="UP001516023"/>
    </source>
</evidence>
<comment type="similarity">
    <text evidence="1">Belongs to the thymidine/pyrimidine-nucleoside phosphorylase family.</text>
</comment>
<evidence type="ECO:0000259" key="7">
    <source>
        <dbReference type="SMART" id="SM00941"/>
    </source>
</evidence>
<reference evidence="8 9" key="1">
    <citation type="journal article" date="2020" name="G3 (Bethesda)">
        <title>Improved Reference Genome for Cyclotella cryptica CCMP332, a Model for Cell Wall Morphogenesis, Salinity Adaptation, and Lipid Production in Diatoms (Bacillariophyta).</title>
        <authorList>
            <person name="Roberts W.R."/>
            <person name="Downey K.M."/>
            <person name="Ruck E.C."/>
            <person name="Traller J.C."/>
            <person name="Alverson A.J."/>
        </authorList>
    </citation>
    <scope>NUCLEOTIDE SEQUENCE [LARGE SCALE GENOMIC DNA]</scope>
    <source>
        <strain evidence="8 9">CCMP332</strain>
    </source>
</reference>
<proteinExistence type="inferred from homology"/>
<dbReference type="NCBIfam" id="NF004490">
    <property type="entry name" value="PRK05820.1"/>
    <property type="match status" value="1"/>
</dbReference>
<dbReference type="InterPro" id="IPR013102">
    <property type="entry name" value="PYNP_C"/>
</dbReference>
<dbReference type="InterPro" id="IPR000053">
    <property type="entry name" value="Thymidine/pyrmidine_PPase"/>
</dbReference>
<dbReference type="InterPro" id="IPR036566">
    <property type="entry name" value="PYNP-like_C_sf"/>
</dbReference>
<dbReference type="InterPro" id="IPR036320">
    <property type="entry name" value="Glycosyl_Trfase_fam3_N_dom_sf"/>
</dbReference>
<protein>
    <recommendedName>
        <fullName evidence="7">Pyrimidine nucleoside phosphorylase C-terminal domain-containing protein</fullName>
    </recommendedName>
</protein>
<evidence type="ECO:0000256" key="1">
    <source>
        <dbReference type="ARBA" id="ARBA00006915"/>
    </source>
</evidence>
<comment type="caution">
    <text evidence="8">The sequence shown here is derived from an EMBL/GenBank/DDBJ whole genome shotgun (WGS) entry which is preliminary data.</text>
</comment>
<keyword evidence="6" id="KW-1133">Transmembrane helix</keyword>
<gene>
    <name evidence="8" type="ORF">HJC23_005078</name>
</gene>
<name>A0ABD3QDF6_9STRA</name>
<organism evidence="8 9">
    <name type="scientific">Cyclotella cryptica</name>
    <dbReference type="NCBI Taxonomy" id="29204"/>
    <lineage>
        <taxon>Eukaryota</taxon>
        <taxon>Sar</taxon>
        <taxon>Stramenopiles</taxon>
        <taxon>Ochrophyta</taxon>
        <taxon>Bacillariophyta</taxon>
        <taxon>Coscinodiscophyceae</taxon>
        <taxon>Thalassiosirophycidae</taxon>
        <taxon>Stephanodiscales</taxon>
        <taxon>Stephanodiscaceae</taxon>
        <taxon>Cyclotella</taxon>
    </lineage>
</organism>
<keyword evidence="9" id="KW-1185">Reference proteome</keyword>
<feature type="region of interest" description="Disordered" evidence="5">
    <location>
        <begin position="112"/>
        <end position="143"/>
    </location>
</feature>